<accession>A0A6A5QWD4</accession>
<keyword evidence="3" id="KW-1185">Reference proteome</keyword>
<gene>
    <name evidence="2" type="ORF">BDU57DRAFT_131784</name>
</gene>
<reference evidence="2" key="1">
    <citation type="journal article" date="2020" name="Stud. Mycol.">
        <title>101 Dothideomycetes genomes: a test case for predicting lifestyles and emergence of pathogens.</title>
        <authorList>
            <person name="Haridas S."/>
            <person name="Albert R."/>
            <person name="Binder M."/>
            <person name="Bloem J."/>
            <person name="Labutti K."/>
            <person name="Salamov A."/>
            <person name="Andreopoulos B."/>
            <person name="Baker S."/>
            <person name="Barry K."/>
            <person name="Bills G."/>
            <person name="Bluhm B."/>
            <person name="Cannon C."/>
            <person name="Castanera R."/>
            <person name="Culley D."/>
            <person name="Daum C."/>
            <person name="Ezra D."/>
            <person name="Gonzalez J."/>
            <person name="Henrissat B."/>
            <person name="Kuo A."/>
            <person name="Liang C."/>
            <person name="Lipzen A."/>
            <person name="Lutzoni F."/>
            <person name="Magnuson J."/>
            <person name="Mondo S."/>
            <person name="Nolan M."/>
            <person name="Ohm R."/>
            <person name="Pangilinan J."/>
            <person name="Park H.-J."/>
            <person name="Ramirez L."/>
            <person name="Alfaro M."/>
            <person name="Sun H."/>
            <person name="Tritt A."/>
            <person name="Yoshinaga Y."/>
            <person name="Zwiers L.-H."/>
            <person name="Turgeon B."/>
            <person name="Goodwin S."/>
            <person name="Spatafora J."/>
            <person name="Crous P."/>
            <person name="Grigoriev I."/>
        </authorList>
    </citation>
    <scope>NUCLEOTIDE SEQUENCE</scope>
    <source>
        <strain evidence="2">HMLAC05119</strain>
    </source>
</reference>
<dbReference type="AlphaFoldDB" id="A0A6A5QWD4"/>
<feature type="compositionally biased region" description="Polar residues" evidence="1">
    <location>
        <begin position="132"/>
        <end position="143"/>
    </location>
</feature>
<dbReference type="OrthoDB" id="4159838at2759"/>
<feature type="region of interest" description="Disordered" evidence="1">
    <location>
        <begin position="30"/>
        <end position="117"/>
    </location>
</feature>
<protein>
    <submittedName>
        <fullName evidence="2">Uncharacterized protein</fullName>
    </submittedName>
</protein>
<organism evidence="2 3">
    <name type="scientific">Ampelomyces quisqualis</name>
    <name type="common">Powdery mildew agent</name>
    <dbReference type="NCBI Taxonomy" id="50730"/>
    <lineage>
        <taxon>Eukaryota</taxon>
        <taxon>Fungi</taxon>
        <taxon>Dikarya</taxon>
        <taxon>Ascomycota</taxon>
        <taxon>Pezizomycotina</taxon>
        <taxon>Dothideomycetes</taxon>
        <taxon>Pleosporomycetidae</taxon>
        <taxon>Pleosporales</taxon>
        <taxon>Pleosporineae</taxon>
        <taxon>Phaeosphaeriaceae</taxon>
        <taxon>Ampelomyces</taxon>
    </lineage>
</organism>
<dbReference type="Proteomes" id="UP000800096">
    <property type="component" value="Unassembled WGS sequence"/>
</dbReference>
<evidence type="ECO:0000313" key="2">
    <source>
        <dbReference type="EMBL" id="KAF1919140.1"/>
    </source>
</evidence>
<feature type="region of interest" description="Disordered" evidence="1">
    <location>
        <begin position="767"/>
        <end position="819"/>
    </location>
</feature>
<evidence type="ECO:0000313" key="3">
    <source>
        <dbReference type="Proteomes" id="UP000800096"/>
    </source>
</evidence>
<sequence>MAAHEEVPWTTSRCNRLLRPISSKLTKLRAELEKPRSASGDTRIPSTAFATKCPPHKTTNFTRPAQKPRGFDRARDPDWRPEGKSSRGGKKTYGGRGVKKIAGRQRGSLPVSRDSKPGEIAFTPLVARISSQIQSSPHAQNSPLKKYGKNRGPLQVNIDWTRLPDDLRKLVQGVSEAYANLLQATAERNERSWNGTRSLLAACLRRLPAYIELEEHFAKLDRDEDEEEERDISGEVYGHLEDEFEQRPGQGWRFFKQVVRAHATSLLCDAIADELIGLDSMSMLVTHCIRVSAWDEAERLLLAYLPLLQPLSMPINIKSDLFDASRSLYLCAVKSFVDQTGRRRVLFDLLEHMIAYELLPLEWLATECMRSVWDRLVKSVSNNDHRTIANAFRFFETVTMAGMGLPDQRLLADETTGMRRFVPSSREELRQALNTTYSSLLTVMCSIALVHNGRDDDMGKSVARRVRWMIDAVVIATLSRNDIRSEFKLLEAHIDDGQTFLQRGISTIFASLALQLDNCPVEQANLSLEPRDLNRGLNWLATQYSSNGMNTAAILSSLPGLVSSIARGTGRIWKDDGFDQLKRLVKSLMSLSGHCLPHRLWTTKRLALESALEFAQDTRMTEHFSYAREIERKMRTQGQLVIAPSPQKNDSPSTSGGFRWEEGIGEWVACTPFAKQGVKRIARKPVPTLGLLPTPVQSEDEDVSPGDDYNEKSVWETTAFDHVDEDAVPQSSPIKRALHNSLSLLGKRQRASSPMVLVLKRTKMTPPDTPVQYYPELTGQDAGGDGLRRSRRSRTEIKPLASGLRTHRSRTSLASGLRSQQRKIYVEPIGLDVESSGETNSESGSKGDSVASLGVAAGLQSSQENARRRRGRPRRAPPQLDGSHDDADERDDLGITPARPKIKRRTSSRLAGQKGKQWWRVTGRVVNDSDGEGSADELSFH</sequence>
<proteinExistence type="predicted"/>
<evidence type="ECO:0000256" key="1">
    <source>
        <dbReference type="SAM" id="MobiDB-lite"/>
    </source>
</evidence>
<feature type="compositionally biased region" description="Low complexity" evidence="1">
    <location>
        <begin position="834"/>
        <end position="847"/>
    </location>
</feature>
<feature type="region of interest" description="Disordered" evidence="1">
    <location>
        <begin position="834"/>
        <end position="941"/>
    </location>
</feature>
<name>A0A6A5QWD4_AMPQU</name>
<dbReference type="EMBL" id="ML979133">
    <property type="protein sequence ID" value="KAF1919140.1"/>
    <property type="molecule type" value="Genomic_DNA"/>
</dbReference>
<feature type="region of interest" description="Disordered" evidence="1">
    <location>
        <begin position="132"/>
        <end position="151"/>
    </location>
</feature>
<feature type="compositionally biased region" description="Basic and acidic residues" evidence="1">
    <location>
        <begin position="69"/>
        <end position="85"/>
    </location>
</feature>